<keyword evidence="3 5" id="KW-1133">Transmembrane helix</keyword>
<accession>A0A3G8ZQG6</accession>
<keyword evidence="4 5" id="KW-0472">Membrane</keyword>
<evidence type="ECO:0000313" key="7">
    <source>
        <dbReference type="Proteomes" id="UP000268084"/>
    </source>
</evidence>
<name>A0A3G8ZQG6_9ACTN</name>
<dbReference type="GO" id="GO:0016020">
    <property type="term" value="C:membrane"/>
    <property type="evidence" value="ECO:0007669"/>
    <property type="project" value="UniProtKB-SubCell"/>
</dbReference>
<proteinExistence type="predicted"/>
<dbReference type="EMBL" id="CP034170">
    <property type="protein sequence ID" value="AZI56804.1"/>
    <property type="molecule type" value="Genomic_DNA"/>
</dbReference>
<evidence type="ECO:0000256" key="3">
    <source>
        <dbReference type="ARBA" id="ARBA00022989"/>
    </source>
</evidence>
<reference evidence="6 7" key="2">
    <citation type="submission" date="2018-12" db="EMBL/GenBank/DDBJ databases">
        <title>Nakamurella antarcticus sp. nov., isolated from Antarctica South Shetland Islands soil.</title>
        <authorList>
            <person name="Peng F."/>
        </authorList>
    </citation>
    <scope>NUCLEOTIDE SEQUENCE [LARGE SCALE GENOMIC DNA]</scope>
    <source>
        <strain evidence="6 7">S14-144</strain>
    </source>
</reference>
<dbReference type="SUPFAM" id="SSF144083">
    <property type="entry name" value="Magnesium transport protein CorA, transmembrane region"/>
    <property type="match status" value="1"/>
</dbReference>
<feature type="transmembrane region" description="Helical" evidence="5">
    <location>
        <begin position="390"/>
        <end position="411"/>
    </location>
</feature>
<sequence>MDLVTQSGSPERWLSPSILLAAAFDTRSALASAGWFASLFEWEDRFPGHHVPILIEHLNFEVVGDSTLLTDGGRQFDLVHIEVALDGTPGLPTIDALLRQFVPSCILDELPNLPDYAAVTVNSNRDTEAPESWAALGASFIDVPVNTLPSTRGGSLAVISATRWARVVRWNVGLLVVWTPPNGYWNAIDVRWPHHAIPSRKRESLAMMLDDSRTVDARLLDWFREASAHERYFLGTWTTELEVWESQLFAQLARGQQAYSTINLPTLQRDIGVLAGYLDRVRVSQRFYLRRAEVSAVVGGVPGLQDLFNDVQQHLGADLRQARESLRSAFELLSSVSQGAQAYAAAESQKGQERLNKVLTAVTAVLFVPTLVAGVYGTNVRELSPGSSGSLLELFALMFGLSLSSIGVLTWGRAGKPTLWSGTTCVIGLLVTVAVVLRHSSPVAAVLVGLGGPILAVLLALTLQFVTRLSNARSH</sequence>
<dbReference type="Gene3D" id="1.20.58.340">
    <property type="entry name" value="Magnesium transport protein CorA, transmembrane region"/>
    <property type="match status" value="1"/>
</dbReference>
<comment type="subcellular location">
    <subcellularLocation>
        <location evidence="1">Membrane</location>
        <topology evidence="1">Multi-pass membrane protein</topology>
    </subcellularLocation>
</comment>
<dbReference type="InterPro" id="IPR002523">
    <property type="entry name" value="MgTranspt_CorA/ZnTranspt_ZntB"/>
</dbReference>
<dbReference type="GO" id="GO:0046873">
    <property type="term" value="F:metal ion transmembrane transporter activity"/>
    <property type="evidence" value="ECO:0007669"/>
    <property type="project" value="InterPro"/>
</dbReference>
<dbReference type="KEGG" id="nak:EH165_00070"/>
<gene>
    <name evidence="6" type="ORF">EH165_00070</name>
</gene>
<evidence type="ECO:0000313" key="6">
    <source>
        <dbReference type="EMBL" id="AZI56804.1"/>
    </source>
</evidence>
<organism evidence="6 7">
    <name type="scientific">Nakamurella antarctica</name>
    <dbReference type="NCBI Taxonomy" id="1902245"/>
    <lineage>
        <taxon>Bacteria</taxon>
        <taxon>Bacillati</taxon>
        <taxon>Actinomycetota</taxon>
        <taxon>Actinomycetes</taxon>
        <taxon>Nakamurellales</taxon>
        <taxon>Nakamurellaceae</taxon>
        <taxon>Nakamurella</taxon>
    </lineage>
</organism>
<dbReference type="Pfam" id="PF01544">
    <property type="entry name" value="CorA"/>
    <property type="match status" value="1"/>
</dbReference>
<dbReference type="OrthoDB" id="2273115at2"/>
<evidence type="ECO:0000256" key="2">
    <source>
        <dbReference type="ARBA" id="ARBA00022692"/>
    </source>
</evidence>
<dbReference type="RefSeq" id="WP_124797489.1">
    <property type="nucleotide sequence ID" value="NZ_CP034170.1"/>
</dbReference>
<keyword evidence="2 5" id="KW-0812">Transmembrane</keyword>
<dbReference type="AlphaFoldDB" id="A0A3G8ZQG6"/>
<reference evidence="6 7" key="1">
    <citation type="submission" date="2018-11" db="EMBL/GenBank/DDBJ databases">
        <authorList>
            <person name="Da X."/>
        </authorList>
    </citation>
    <scope>NUCLEOTIDE SEQUENCE [LARGE SCALE GENOMIC DNA]</scope>
    <source>
        <strain evidence="6 7">S14-144</strain>
    </source>
</reference>
<dbReference type="Proteomes" id="UP000268084">
    <property type="component" value="Chromosome"/>
</dbReference>
<evidence type="ECO:0000256" key="5">
    <source>
        <dbReference type="SAM" id="Phobius"/>
    </source>
</evidence>
<feature type="transmembrane region" description="Helical" evidence="5">
    <location>
        <begin position="443"/>
        <end position="466"/>
    </location>
</feature>
<evidence type="ECO:0008006" key="8">
    <source>
        <dbReference type="Google" id="ProtNLM"/>
    </source>
</evidence>
<keyword evidence="7" id="KW-1185">Reference proteome</keyword>
<protein>
    <recommendedName>
        <fullName evidence="8">CorA-like Mg2+ transporter protein</fullName>
    </recommendedName>
</protein>
<evidence type="ECO:0000256" key="4">
    <source>
        <dbReference type="ARBA" id="ARBA00023136"/>
    </source>
</evidence>
<feature type="transmembrane region" description="Helical" evidence="5">
    <location>
        <begin position="418"/>
        <end position="437"/>
    </location>
</feature>
<dbReference type="InterPro" id="IPR045863">
    <property type="entry name" value="CorA_TM1_TM2"/>
</dbReference>
<feature type="transmembrane region" description="Helical" evidence="5">
    <location>
        <begin position="358"/>
        <end position="378"/>
    </location>
</feature>
<evidence type="ECO:0000256" key="1">
    <source>
        <dbReference type="ARBA" id="ARBA00004141"/>
    </source>
</evidence>